<feature type="domain" description="4Fe-4S Mo/W bis-MGD-type" evidence="16">
    <location>
        <begin position="43"/>
        <end position="106"/>
    </location>
</feature>
<organism evidence="17 18">
    <name type="scientific">Suttonella indologenes</name>
    <dbReference type="NCBI Taxonomy" id="13276"/>
    <lineage>
        <taxon>Bacteria</taxon>
        <taxon>Pseudomonadati</taxon>
        <taxon>Pseudomonadota</taxon>
        <taxon>Gammaproteobacteria</taxon>
        <taxon>Cardiobacteriales</taxon>
        <taxon>Cardiobacteriaceae</taxon>
        <taxon>Suttonella</taxon>
    </lineage>
</organism>
<dbReference type="GO" id="GO:0042597">
    <property type="term" value="C:periplasmic space"/>
    <property type="evidence" value="ECO:0007669"/>
    <property type="project" value="UniProtKB-SubCell"/>
</dbReference>
<dbReference type="Pfam" id="PF00384">
    <property type="entry name" value="Molybdopterin"/>
    <property type="match status" value="1"/>
</dbReference>
<gene>
    <name evidence="17" type="primary">fdnG</name>
    <name evidence="17" type="ORF">NCTC10717_01459</name>
</gene>
<keyword evidence="12" id="KW-0408">Iron</keyword>
<evidence type="ECO:0000256" key="4">
    <source>
        <dbReference type="ARBA" id="ARBA00010312"/>
    </source>
</evidence>
<dbReference type="FunFam" id="3.30.200.210:FF:000003">
    <property type="entry name" value="Formate dehydrogenase-N subunit alpha"/>
    <property type="match status" value="1"/>
</dbReference>
<feature type="signal peptide" evidence="15">
    <location>
        <begin position="1"/>
        <end position="33"/>
    </location>
</feature>
<evidence type="ECO:0000256" key="2">
    <source>
        <dbReference type="ARBA" id="ARBA00001966"/>
    </source>
</evidence>
<dbReference type="EMBL" id="UHIA01000004">
    <property type="protein sequence ID" value="SUO97453.1"/>
    <property type="molecule type" value="Genomic_DNA"/>
</dbReference>
<keyword evidence="7" id="KW-0479">Metal-binding</keyword>
<accession>A0A380MZZ5</accession>
<protein>
    <submittedName>
        <fullName evidence="17">Formate dehydrogenase, nitrate-inducible, major subunit</fullName>
        <ecNumber evidence="17">1.17.1.9</ecNumber>
    </submittedName>
</protein>
<dbReference type="GO" id="GO:0047111">
    <property type="term" value="F:formate dehydrogenase (cytochrome-c-553) activity"/>
    <property type="evidence" value="ECO:0007669"/>
    <property type="project" value="InterPro"/>
</dbReference>
<dbReference type="AlphaFoldDB" id="A0A380MZZ5"/>
<evidence type="ECO:0000256" key="15">
    <source>
        <dbReference type="SAM" id="SignalP"/>
    </source>
</evidence>
<evidence type="ECO:0000256" key="10">
    <source>
        <dbReference type="ARBA" id="ARBA00022933"/>
    </source>
</evidence>
<evidence type="ECO:0000256" key="1">
    <source>
        <dbReference type="ARBA" id="ARBA00001942"/>
    </source>
</evidence>
<dbReference type="CDD" id="cd02792">
    <property type="entry name" value="MopB_CT_Formate-Dh-Na-like"/>
    <property type="match status" value="1"/>
</dbReference>
<evidence type="ECO:0000256" key="6">
    <source>
        <dbReference type="ARBA" id="ARBA00022505"/>
    </source>
</evidence>
<dbReference type="GO" id="GO:0051539">
    <property type="term" value="F:4 iron, 4 sulfur cluster binding"/>
    <property type="evidence" value="ECO:0007669"/>
    <property type="project" value="UniProtKB-KW"/>
</dbReference>
<proteinExistence type="inferred from homology"/>
<dbReference type="SUPFAM" id="SSF53706">
    <property type="entry name" value="Formate dehydrogenase/DMSO reductase, domains 1-3"/>
    <property type="match status" value="1"/>
</dbReference>
<dbReference type="FunFam" id="3.40.228.10:FF:000009">
    <property type="entry name" value="Formate dehydrogenase, alpha subunit, selenocysteine-containing"/>
    <property type="match status" value="1"/>
</dbReference>
<comment type="cofactor">
    <cofactor evidence="2">
        <name>[4Fe-4S] cluster</name>
        <dbReference type="ChEBI" id="CHEBI:49883"/>
    </cofactor>
</comment>
<dbReference type="SUPFAM" id="SSF50692">
    <property type="entry name" value="ADC-like"/>
    <property type="match status" value="1"/>
</dbReference>
<comment type="cofactor">
    <cofactor evidence="1">
        <name>Mo-bis(molybdopterin guanine dinucleotide)</name>
        <dbReference type="ChEBI" id="CHEBI:60539"/>
    </cofactor>
</comment>
<evidence type="ECO:0000256" key="5">
    <source>
        <dbReference type="ARBA" id="ARBA00022485"/>
    </source>
</evidence>
<keyword evidence="11 17" id="KW-0560">Oxidoreductase</keyword>
<comment type="similarity">
    <text evidence="4">Belongs to the prokaryotic molybdopterin-containing oxidoreductase family.</text>
</comment>
<dbReference type="InterPro" id="IPR006963">
    <property type="entry name" value="Mopterin_OxRdtase_4Fe-4S_dom"/>
</dbReference>
<evidence type="ECO:0000256" key="8">
    <source>
        <dbReference type="ARBA" id="ARBA00022729"/>
    </source>
</evidence>
<evidence type="ECO:0000256" key="7">
    <source>
        <dbReference type="ARBA" id="ARBA00022723"/>
    </source>
</evidence>
<feature type="compositionally biased region" description="Basic and acidic residues" evidence="14">
    <location>
        <begin position="330"/>
        <end position="341"/>
    </location>
</feature>
<evidence type="ECO:0000313" key="18">
    <source>
        <dbReference type="Proteomes" id="UP000254575"/>
    </source>
</evidence>
<dbReference type="InterPro" id="IPR006311">
    <property type="entry name" value="TAT_signal"/>
</dbReference>
<dbReference type="Gene3D" id="2.40.40.20">
    <property type="match status" value="1"/>
</dbReference>
<dbReference type="Gene3D" id="3.30.200.210">
    <property type="match status" value="1"/>
</dbReference>
<feature type="region of interest" description="Disordered" evidence="14">
    <location>
        <begin position="327"/>
        <end position="352"/>
    </location>
</feature>
<dbReference type="PROSITE" id="PS51318">
    <property type="entry name" value="TAT"/>
    <property type="match status" value="1"/>
</dbReference>
<reference evidence="17 18" key="1">
    <citation type="submission" date="2018-06" db="EMBL/GenBank/DDBJ databases">
        <authorList>
            <consortium name="Pathogen Informatics"/>
            <person name="Doyle S."/>
        </authorList>
    </citation>
    <scope>NUCLEOTIDE SEQUENCE [LARGE SCALE GENOMIC DNA]</scope>
    <source>
        <strain evidence="17 18">NCTC10717</strain>
    </source>
</reference>
<dbReference type="GO" id="GO:0030151">
    <property type="term" value="F:molybdenum ion binding"/>
    <property type="evidence" value="ECO:0007669"/>
    <property type="project" value="TreeGrafter"/>
</dbReference>
<sequence>MKVTRRQFFKVTASGAGACTAAVMGVMPAPAFAEVRQYKLSGAFEARNNCTYCSVGCGTILYSLGDGAKNAKKKIFHIEGDPDHPVSRGSLCPKGASLLDFVNSENRLHYPEVREPFSDEWKRISWHEALQRIARHIKNDRDANFIEKNAEGVTVNRLPSLGMLTASASSNETGILTQKWMRSLGIIATDAQARVCHGPTVMALASTFGRGAMTNTFCDMQNADFIMVMGGNAAEAHPVGFKWVIEAKKKKGTKLFVVDPRFNRTAAVADFYAPIRSGSDIAFLGALINWLIENDKIQWEYVKAYTNASFIVKEGYDFHEGLFSGYNQPDTERTKRGEKQPETSSRTDINQPTYNNETWFYELDENGHAKTDLTLQDPRCVFQQLKKHYSRYTLDMMNRICGTSKEDFLKVAEAWGEMAAPDKAGTILYALGWTQHTTGSQIIRTMAMVQLLLGNIGMAGGGVNALRGHSNIQGLSDLGLLSTSLPGYLTLPNETNHKTFQDYLNKQTPKALQANQLNYWQNTPAFFVSFLKWMYGDNATQENNWGYDWLPKWDKMRDILQLTESMYQGEVQGLLVQGFNAQGSFPDAHRVTEAFSKLKYMVVMDPIKTETASFWENHGEAHDVDPSQIGTEVFRLPTPCFAEEAGSIVNSSRWLQWHHPGAEPPGEALPDLDILGELHLLLKEMYEQEGGVAPEPITKLSWKYAKPHAPTPEEMAKESNGYALADLFDQDGKLIRKKGELLDGFHQLRADGSTECATWIFSGSWTQAGNQMDRRDNTDSGLGNTPYWAWAWPANRRIVYNRASCDPSGKPWDPKRVLIKWDGEKWGGADVADFKATEPPGSDMNPFIMNEEGVGRLFCARKMVDGPFPEHYEPMESPIGTNPLHPNVVQSPAVRLFDSVKDRFGTHVEYPYVGTTYRLTEHFQFWTKSVKLLMIAQPEQFCEISEELAAEKGIRKGDWVKIFNKRAWIRARAVVTKRIKPLQIDGKTVHQVGIPLHGGWENVSGQKQFIVNSLTPFVGDCNTQTPEFKTFLVNIEKA</sequence>
<dbReference type="InterPro" id="IPR006656">
    <property type="entry name" value="Mopterin_OxRdtase"/>
</dbReference>
<dbReference type="OrthoDB" id="9810782at2"/>
<dbReference type="NCBIfam" id="TIGR01553">
    <property type="entry name" value="formate-DH-alph"/>
    <property type="match status" value="1"/>
</dbReference>
<evidence type="ECO:0000256" key="9">
    <source>
        <dbReference type="ARBA" id="ARBA00022764"/>
    </source>
</evidence>
<feature type="compositionally biased region" description="Polar residues" evidence="14">
    <location>
        <begin position="342"/>
        <end position="352"/>
    </location>
</feature>
<evidence type="ECO:0000256" key="12">
    <source>
        <dbReference type="ARBA" id="ARBA00023004"/>
    </source>
</evidence>
<dbReference type="Pfam" id="PF01568">
    <property type="entry name" value="Molydop_binding"/>
    <property type="match status" value="1"/>
</dbReference>
<evidence type="ECO:0000256" key="3">
    <source>
        <dbReference type="ARBA" id="ARBA00004418"/>
    </source>
</evidence>
<dbReference type="CDD" id="cd02752">
    <property type="entry name" value="MopB_Formate-Dh-Na-like"/>
    <property type="match status" value="1"/>
</dbReference>
<keyword evidence="10" id="KW-0712">Selenocysteine</keyword>
<keyword evidence="9" id="KW-0574">Periplasm</keyword>
<keyword evidence="6" id="KW-0500">Molybdenum</keyword>
<keyword evidence="18" id="KW-1185">Reference proteome</keyword>
<dbReference type="PANTHER" id="PTHR43598">
    <property type="entry name" value="TUNGSTEN-CONTAINING FORMYLMETHANOFURAN DEHYDROGENASE 2 SUBUNIT B"/>
    <property type="match status" value="1"/>
</dbReference>
<dbReference type="InterPro" id="IPR009010">
    <property type="entry name" value="Asp_de-COase-like_dom_sf"/>
</dbReference>
<evidence type="ECO:0000256" key="11">
    <source>
        <dbReference type="ARBA" id="ARBA00023002"/>
    </source>
</evidence>
<evidence type="ECO:0000256" key="13">
    <source>
        <dbReference type="ARBA" id="ARBA00023014"/>
    </source>
</evidence>
<dbReference type="Pfam" id="PF04879">
    <property type="entry name" value="Molybdop_Fe4S4"/>
    <property type="match status" value="1"/>
</dbReference>
<dbReference type="PANTHER" id="PTHR43598:SF1">
    <property type="entry name" value="FORMATE DEHYDROGENASE-O MAJOR SUBUNIT"/>
    <property type="match status" value="1"/>
</dbReference>
<dbReference type="Proteomes" id="UP000254575">
    <property type="component" value="Unassembled WGS sequence"/>
</dbReference>
<keyword evidence="13" id="KW-0411">Iron-sulfur</keyword>
<dbReference type="FunFam" id="2.40.40.20:FF:000017">
    <property type="entry name" value="Formate dehydrogenase, alpha subunit"/>
    <property type="match status" value="1"/>
</dbReference>
<dbReference type="PROSITE" id="PS51669">
    <property type="entry name" value="4FE4S_MOW_BIS_MGD"/>
    <property type="match status" value="1"/>
</dbReference>
<keyword evidence="5" id="KW-0004">4Fe-4S</keyword>
<dbReference type="InterPro" id="IPR006443">
    <property type="entry name" value="Formate-DH-alph_fdnG"/>
</dbReference>
<dbReference type="InterPro" id="IPR006657">
    <property type="entry name" value="MoPterin_dinucl-bd_dom"/>
</dbReference>
<evidence type="ECO:0000313" key="17">
    <source>
        <dbReference type="EMBL" id="SUO97453.1"/>
    </source>
</evidence>
<dbReference type="FunFam" id="3.40.50.740:FF:000007">
    <property type="entry name" value="Formate dehydrogenase, alpha subunit, selenocysteine-containing"/>
    <property type="match status" value="1"/>
</dbReference>
<dbReference type="RefSeq" id="WP_115218640.1">
    <property type="nucleotide sequence ID" value="NZ_UHIA01000004.1"/>
</dbReference>
<dbReference type="GO" id="GO:0043546">
    <property type="term" value="F:molybdopterin cofactor binding"/>
    <property type="evidence" value="ECO:0007669"/>
    <property type="project" value="InterPro"/>
</dbReference>
<dbReference type="Gene3D" id="3.40.50.740">
    <property type="match status" value="1"/>
</dbReference>
<evidence type="ECO:0000259" key="16">
    <source>
        <dbReference type="PROSITE" id="PS51669"/>
    </source>
</evidence>
<dbReference type="GO" id="GO:0009055">
    <property type="term" value="F:electron transfer activity"/>
    <property type="evidence" value="ECO:0007669"/>
    <property type="project" value="InterPro"/>
</dbReference>
<dbReference type="Gene3D" id="3.40.228.10">
    <property type="entry name" value="Dimethylsulfoxide Reductase, domain 2"/>
    <property type="match status" value="2"/>
</dbReference>
<comment type="subcellular location">
    <subcellularLocation>
        <location evidence="3">Periplasm</location>
    </subcellularLocation>
</comment>
<dbReference type="SMART" id="SM00926">
    <property type="entry name" value="Molybdop_Fe4S4"/>
    <property type="match status" value="1"/>
</dbReference>
<evidence type="ECO:0000256" key="14">
    <source>
        <dbReference type="SAM" id="MobiDB-lite"/>
    </source>
</evidence>
<dbReference type="GO" id="GO:0009061">
    <property type="term" value="P:anaerobic respiration"/>
    <property type="evidence" value="ECO:0007669"/>
    <property type="project" value="TreeGrafter"/>
</dbReference>
<dbReference type="EC" id="1.17.1.9" evidence="17"/>
<dbReference type="GO" id="GO:0008863">
    <property type="term" value="F:formate dehydrogenase (NAD+) activity"/>
    <property type="evidence" value="ECO:0007669"/>
    <property type="project" value="UniProtKB-EC"/>
</dbReference>
<keyword evidence="8 15" id="KW-0732">Signal</keyword>
<feature type="chain" id="PRO_5017012555" evidence="15">
    <location>
        <begin position="34"/>
        <end position="1038"/>
    </location>
</feature>
<name>A0A380MZZ5_9GAMM</name>